<sequence>MGYGYKEGYLKEPCDAYILSNNPKREMRVLSQLEQKTLEKCLKKNDCQDNAALGIRLCLYTGIRIGELCALKWSAIDLTHGIIRIRETLQRIQQNGGGTRVIISTPKTHHSLRDIPIPKILIQELRQCTDLPQHYFLSGSVKPMEPRIMQARFARYLSDGGIAHANFHSLRHTFATRCIESGVDIKSLSELLGHSSTSFTLNRYVHSSMDYKRLQMERLMEGFIR</sequence>
<dbReference type="PANTHER" id="PTHR30349">
    <property type="entry name" value="PHAGE INTEGRASE-RELATED"/>
    <property type="match status" value="1"/>
</dbReference>
<evidence type="ECO:0000256" key="1">
    <source>
        <dbReference type="ARBA" id="ARBA00023172"/>
    </source>
</evidence>
<dbReference type="Pfam" id="PF00589">
    <property type="entry name" value="Phage_integrase"/>
    <property type="match status" value="1"/>
</dbReference>
<evidence type="ECO:0000259" key="2">
    <source>
        <dbReference type="PROSITE" id="PS51898"/>
    </source>
</evidence>
<dbReference type="InterPro" id="IPR050090">
    <property type="entry name" value="Tyrosine_recombinase_XerCD"/>
</dbReference>
<dbReference type="PROSITE" id="PS51898">
    <property type="entry name" value="TYR_RECOMBINASE"/>
    <property type="match status" value="1"/>
</dbReference>
<dbReference type="RefSeq" id="WP_090304798.1">
    <property type="nucleotide sequence ID" value="NZ_FNRK01000003.1"/>
</dbReference>
<dbReference type="AlphaFoldDB" id="A0A1H3YA64"/>
<keyword evidence="4" id="KW-1185">Reference proteome</keyword>
<dbReference type="EMBL" id="FNRK01000003">
    <property type="protein sequence ID" value="SEA07834.1"/>
    <property type="molecule type" value="Genomic_DNA"/>
</dbReference>
<dbReference type="Gene3D" id="1.10.443.10">
    <property type="entry name" value="Intergrase catalytic core"/>
    <property type="match status" value="1"/>
</dbReference>
<dbReference type="InterPro" id="IPR013762">
    <property type="entry name" value="Integrase-like_cat_sf"/>
</dbReference>
<name>A0A1H3YA64_9FIRM</name>
<dbReference type="SUPFAM" id="SSF56349">
    <property type="entry name" value="DNA breaking-rejoining enzymes"/>
    <property type="match status" value="1"/>
</dbReference>
<dbReference type="InterPro" id="IPR011010">
    <property type="entry name" value="DNA_brk_join_enz"/>
</dbReference>
<dbReference type="OrthoDB" id="111144at2"/>
<protein>
    <submittedName>
        <fullName evidence="3">Phage integrase family protein</fullName>
    </submittedName>
</protein>
<dbReference type="Proteomes" id="UP000199394">
    <property type="component" value="Unassembled WGS sequence"/>
</dbReference>
<evidence type="ECO:0000313" key="3">
    <source>
        <dbReference type="EMBL" id="SEA07834.1"/>
    </source>
</evidence>
<organism evidence="3 4">
    <name type="scientific">Eubacterium aggregans</name>
    <dbReference type="NCBI Taxonomy" id="81409"/>
    <lineage>
        <taxon>Bacteria</taxon>
        <taxon>Bacillati</taxon>
        <taxon>Bacillota</taxon>
        <taxon>Clostridia</taxon>
        <taxon>Eubacteriales</taxon>
        <taxon>Eubacteriaceae</taxon>
        <taxon>Eubacterium</taxon>
    </lineage>
</organism>
<dbReference type="GO" id="GO:0003677">
    <property type="term" value="F:DNA binding"/>
    <property type="evidence" value="ECO:0007669"/>
    <property type="project" value="InterPro"/>
</dbReference>
<gene>
    <name evidence="3" type="ORF">SAMN04515656_103108</name>
</gene>
<dbReference type="STRING" id="81409.SAMN04515656_103108"/>
<dbReference type="CDD" id="cd01189">
    <property type="entry name" value="INT_ICEBs1_C_like"/>
    <property type="match status" value="1"/>
</dbReference>
<dbReference type="GO" id="GO:0015074">
    <property type="term" value="P:DNA integration"/>
    <property type="evidence" value="ECO:0007669"/>
    <property type="project" value="InterPro"/>
</dbReference>
<proteinExistence type="predicted"/>
<keyword evidence="1" id="KW-0233">DNA recombination</keyword>
<feature type="domain" description="Tyr recombinase" evidence="2">
    <location>
        <begin position="25"/>
        <end position="217"/>
    </location>
</feature>
<evidence type="ECO:0000313" key="4">
    <source>
        <dbReference type="Proteomes" id="UP000199394"/>
    </source>
</evidence>
<accession>A0A1H3YA64</accession>
<dbReference type="InterPro" id="IPR002104">
    <property type="entry name" value="Integrase_catalytic"/>
</dbReference>
<dbReference type="GO" id="GO:0006310">
    <property type="term" value="P:DNA recombination"/>
    <property type="evidence" value="ECO:0007669"/>
    <property type="project" value="UniProtKB-KW"/>
</dbReference>
<reference evidence="3 4" key="1">
    <citation type="submission" date="2016-10" db="EMBL/GenBank/DDBJ databases">
        <authorList>
            <person name="de Groot N.N."/>
        </authorList>
    </citation>
    <scope>NUCLEOTIDE SEQUENCE [LARGE SCALE GENOMIC DNA]</scope>
    <source>
        <strain evidence="3 4">SR12</strain>
    </source>
</reference>